<keyword evidence="1" id="KW-0862">Zinc</keyword>
<sequence>MQENEIGGTYSTTTEDGLKMHFCFFNVQLLNEPQVESKYNVFSCSVCSYSTRFKSWFEKHFRTHTGERPFILQKKGSSKEFEDQTKEGKKGSIFFCSLCSFSSLSKDDICQHMSVHTNRDLFDDTS</sequence>
<comment type="caution">
    <text evidence="3">The sequence shown here is derived from an EMBL/GenBank/DDBJ whole genome shotgun (WGS) entry which is preliminary data.</text>
</comment>
<reference evidence="3" key="1">
    <citation type="submission" date="2020-08" db="EMBL/GenBank/DDBJ databases">
        <title>Multicomponent nature underlies the extraordinary mechanical properties of spider dragline silk.</title>
        <authorList>
            <person name="Kono N."/>
            <person name="Nakamura H."/>
            <person name="Mori M."/>
            <person name="Yoshida Y."/>
            <person name="Ohtoshi R."/>
            <person name="Malay A.D."/>
            <person name="Moran D.A.P."/>
            <person name="Tomita M."/>
            <person name="Numata K."/>
            <person name="Arakawa K."/>
        </authorList>
    </citation>
    <scope>NUCLEOTIDE SEQUENCE</scope>
</reference>
<evidence type="ECO:0000313" key="4">
    <source>
        <dbReference type="Proteomes" id="UP000887013"/>
    </source>
</evidence>
<accession>A0A8X6UNA2</accession>
<dbReference type="Proteomes" id="UP000887013">
    <property type="component" value="Unassembled WGS sequence"/>
</dbReference>
<keyword evidence="4" id="KW-1185">Reference proteome</keyword>
<dbReference type="EMBL" id="BMAW01129673">
    <property type="protein sequence ID" value="GFU31432.1"/>
    <property type="molecule type" value="Genomic_DNA"/>
</dbReference>
<gene>
    <name evidence="3" type="ORF">NPIL_147121</name>
</gene>
<dbReference type="InterPro" id="IPR036236">
    <property type="entry name" value="Znf_C2H2_sf"/>
</dbReference>
<dbReference type="InterPro" id="IPR013087">
    <property type="entry name" value="Znf_C2H2_type"/>
</dbReference>
<keyword evidence="1" id="KW-0479">Metal-binding</keyword>
<proteinExistence type="predicted"/>
<evidence type="ECO:0000256" key="1">
    <source>
        <dbReference type="PROSITE-ProRule" id="PRU00042"/>
    </source>
</evidence>
<dbReference type="Gene3D" id="3.30.160.60">
    <property type="entry name" value="Classic Zinc Finger"/>
    <property type="match status" value="1"/>
</dbReference>
<dbReference type="AlphaFoldDB" id="A0A8X6UNA2"/>
<organism evidence="3 4">
    <name type="scientific">Nephila pilipes</name>
    <name type="common">Giant wood spider</name>
    <name type="synonym">Nephila maculata</name>
    <dbReference type="NCBI Taxonomy" id="299642"/>
    <lineage>
        <taxon>Eukaryota</taxon>
        <taxon>Metazoa</taxon>
        <taxon>Ecdysozoa</taxon>
        <taxon>Arthropoda</taxon>
        <taxon>Chelicerata</taxon>
        <taxon>Arachnida</taxon>
        <taxon>Araneae</taxon>
        <taxon>Araneomorphae</taxon>
        <taxon>Entelegynae</taxon>
        <taxon>Araneoidea</taxon>
        <taxon>Nephilidae</taxon>
        <taxon>Nephila</taxon>
    </lineage>
</organism>
<dbReference type="SUPFAM" id="SSF57667">
    <property type="entry name" value="beta-beta-alpha zinc fingers"/>
    <property type="match status" value="1"/>
</dbReference>
<protein>
    <recommendedName>
        <fullName evidence="2">C2H2-type domain-containing protein</fullName>
    </recommendedName>
</protein>
<keyword evidence="1" id="KW-0863">Zinc-finger</keyword>
<name>A0A8X6UNA2_NEPPI</name>
<dbReference type="GO" id="GO:0008270">
    <property type="term" value="F:zinc ion binding"/>
    <property type="evidence" value="ECO:0007669"/>
    <property type="project" value="UniProtKB-KW"/>
</dbReference>
<evidence type="ECO:0000259" key="2">
    <source>
        <dbReference type="PROSITE" id="PS50157"/>
    </source>
</evidence>
<dbReference type="PROSITE" id="PS50157">
    <property type="entry name" value="ZINC_FINGER_C2H2_2"/>
    <property type="match status" value="1"/>
</dbReference>
<feature type="domain" description="C2H2-type" evidence="2">
    <location>
        <begin position="42"/>
        <end position="69"/>
    </location>
</feature>
<dbReference type="OrthoDB" id="3561125at2759"/>
<dbReference type="SMART" id="SM00355">
    <property type="entry name" value="ZnF_C2H2"/>
    <property type="match status" value="2"/>
</dbReference>
<evidence type="ECO:0000313" key="3">
    <source>
        <dbReference type="EMBL" id="GFU31432.1"/>
    </source>
</evidence>